<comment type="subcellular location">
    <subcellularLocation>
        <location evidence="13">Cell membrane</location>
        <topology evidence="13">Multi-pass membrane protein</topology>
    </subcellularLocation>
    <subcellularLocation>
        <location evidence="1">Membrane</location>
        <topology evidence="1">Multi-pass membrane protein</topology>
    </subcellularLocation>
</comment>
<evidence type="ECO:0000256" key="5">
    <source>
        <dbReference type="ARBA" id="ARBA00022519"/>
    </source>
</evidence>
<evidence type="ECO:0000256" key="13">
    <source>
        <dbReference type="HAMAP-Rule" id="MF_01522"/>
    </source>
</evidence>
<comment type="caution">
    <text evidence="17">The sequence shown here is derived from an EMBL/GenBank/DDBJ whole genome shotgun (WGS) entry which is preliminary data.</text>
</comment>
<dbReference type="GO" id="GO:0015079">
    <property type="term" value="F:potassium ion transmembrane transporter activity"/>
    <property type="evidence" value="ECO:0007669"/>
    <property type="project" value="UniProtKB-UniRule"/>
</dbReference>
<feature type="transmembrane region" description="Helical" evidence="13">
    <location>
        <begin position="67"/>
        <end position="88"/>
    </location>
</feature>
<feature type="transmembrane region" description="Helical" evidence="13">
    <location>
        <begin position="261"/>
        <end position="281"/>
    </location>
</feature>
<protein>
    <recommendedName>
        <fullName evidence="13">Probable potassium transport system protein Kup</fullName>
    </recommendedName>
</protein>
<feature type="transmembrane region" description="Helical" evidence="13">
    <location>
        <begin position="218"/>
        <end position="241"/>
    </location>
</feature>
<dbReference type="HAMAP" id="MF_01522">
    <property type="entry name" value="Kup"/>
    <property type="match status" value="1"/>
</dbReference>
<accession>A0A4S3M6N5</accession>
<keyword evidence="11 13" id="KW-0406">Ion transport</keyword>
<organism evidence="17 18">
    <name type="scientific">Thalassobius vesicularis</name>
    <dbReference type="NCBI Taxonomy" id="1294297"/>
    <lineage>
        <taxon>Bacteria</taxon>
        <taxon>Pseudomonadati</taxon>
        <taxon>Pseudomonadota</taxon>
        <taxon>Alphaproteobacteria</taxon>
        <taxon>Rhodobacterales</taxon>
        <taxon>Roseobacteraceae</taxon>
        <taxon>Thalassovita</taxon>
    </lineage>
</organism>
<feature type="transmembrane region" description="Helical" evidence="13">
    <location>
        <begin position="406"/>
        <end position="433"/>
    </location>
</feature>
<evidence type="ECO:0000256" key="3">
    <source>
        <dbReference type="ARBA" id="ARBA00022448"/>
    </source>
</evidence>
<evidence type="ECO:0000256" key="7">
    <source>
        <dbReference type="ARBA" id="ARBA00022692"/>
    </source>
</evidence>
<dbReference type="InterPro" id="IPR053952">
    <property type="entry name" value="K_trans_C"/>
</dbReference>
<evidence type="ECO:0000256" key="6">
    <source>
        <dbReference type="ARBA" id="ARBA00022538"/>
    </source>
</evidence>
<keyword evidence="4 13" id="KW-1003">Cell membrane</keyword>
<dbReference type="InterPro" id="IPR023051">
    <property type="entry name" value="Kup"/>
</dbReference>
<evidence type="ECO:0000256" key="9">
    <source>
        <dbReference type="ARBA" id="ARBA00022958"/>
    </source>
</evidence>
<evidence type="ECO:0000256" key="14">
    <source>
        <dbReference type="SAM" id="MobiDB-lite"/>
    </source>
</evidence>
<evidence type="ECO:0000256" key="12">
    <source>
        <dbReference type="ARBA" id="ARBA00023136"/>
    </source>
</evidence>
<dbReference type="Pfam" id="PF02705">
    <property type="entry name" value="K_trans"/>
    <property type="match status" value="1"/>
</dbReference>
<comment type="similarity">
    <text evidence="2 13">Belongs to the HAK/KUP transporter (TC 2.A.72) family.</text>
</comment>
<feature type="domain" description="K+ potassium transporter C-terminal" evidence="16">
    <location>
        <begin position="490"/>
        <end position="637"/>
    </location>
</feature>
<name>A0A4S3M6N5_9RHOB</name>
<dbReference type="InterPro" id="IPR003855">
    <property type="entry name" value="K+_transporter"/>
</dbReference>
<keyword evidence="6 13" id="KW-0633">Potassium transport</keyword>
<feature type="region of interest" description="Disordered" evidence="14">
    <location>
        <begin position="1"/>
        <end position="21"/>
    </location>
</feature>
<feature type="transmembrane region" description="Helical" evidence="13">
    <location>
        <begin position="118"/>
        <end position="142"/>
    </location>
</feature>
<evidence type="ECO:0000256" key="10">
    <source>
        <dbReference type="ARBA" id="ARBA00022989"/>
    </source>
</evidence>
<evidence type="ECO:0000256" key="2">
    <source>
        <dbReference type="ARBA" id="ARBA00007019"/>
    </source>
</evidence>
<dbReference type="GO" id="GO:0005886">
    <property type="term" value="C:plasma membrane"/>
    <property type="evidence" value="ECO:0007669"/>
    <property type="project" value="UniProtKB-SubCell"/>
</dbReference>
<dbReference type="InterPro" id="IPR053951">
    <property type="entry name" value="K_trans_N"/>
</dbReference>
<evidence type="ECO:0000256" key="8">
    <source>
        <dbReference type="ARBA" id="ARBA00022847"/>
    </source>
</evidence>
<comment type="function">
    <text evidence="13">Transport of potassium into the cell. Likely operates as a K(+):H(+) symporter.</text>
</comment>
<keyword evidence="12 13" id="KW-0472">Membrane</keyword>
<comment type="catalytic activity">
    <reaction evidence="13">
        <text>K(+)(in) + H(+)(in) = K(+)(out) + H(+)(out)</text>
        <dbReference type="Rhea" id="RHEA:28490"/>
        <dbReference type="ChEBI" id="CHEBI:15378"/>
        <dbReference type="ChEBI" id="CHEBI:29103"/>
    </reaction>
</comment>
<evidence type="ECO:0000259" key="15">
    <source>
        <dbReference type="Pfam" id="PF02705"/>
    </source>
</evidence>
<keyword evidence="3 13" id="KW-0813">Transport</keyword>
<dbReference type="PANTHER" id="PTHR30540:SF79">
    <property type="entry name" value="LOW AFFINITY POTASSIUM TRANSPORT SYSTEM PROTEIN KUP"/>
    <property type="match status" value="1"/>
</dbReference>
<evidence type="ECO:0000256" key="11">
    <source>
        <dbReference type="ARBA" id="ARBA00023065"/>
    </source>
</evidence>
<feature type="transmembrane region" description="Helical" evidence="13">
    <location>
        <begin position="377"/>
        <end position="399"/>
    </location>
</feature>
<evidence type="ECO:0000256" key="1">
    <source>
        <dbReference type="ARBA" id="ARBA00004141"/>
    </source>
</evidence>
<proteinExistence type="inferred from homology"/>
<keyword evidence="10 13" id="KW-1133">Transmembrane helix</keyword>
<dbReference type="RefSeq" id="WP_136340442.1">
    <property type="nucleotide sequence ID" value="NZ_SSMD01000010.1"/>
</dbReference>
<keyword evidence="9 13" id="KW-0630">Potassium</keyword>
<sequence length="638" mass="68901">MTTSLFDELRPDGSTPSASDKPGYLRTAGLTVGAVGVVYGDLGTSPLYAFREALRPAAKDGLTQAEVLGVVSLLLWALILIVALKYVLFLLRADNRGEGGILALFALVQSFPKRSGMVFLLGIAGAALFFGDAIITPAISVLSAVEGLKLITPVFKPVVLPISIAILVALFVVQRRGTGSLARWFGPITALWFVAMGVAGAVQIAAAPEVLSAFSPTYALSFLIHHGLVAFIVMGAVFLAVTGAEALYADLGHFGRRPIQIAWFVVVFPALGLNYLGQGALVLTNPAAISDPFFLLVPSWALPGMVFLATLATVIASQAVITGAFSMTRQAIQLGLLPRFEIRHTSETETGQIYLPVINFLLLAGVLILVNEFQTSSALAAAYGIAVSGTMIVTTLLAYRMLHRVWGWYAPLAAAVILPFVVIETAFFAANLLKVPDGGYVPLLLGAILVVMMWTWSVGTKQLFDRSHREAVPLDQFIPRIEKGSALRTPGVAVFLTSDANATPPALLHNLKHNGVLHEHIVIVTVETAEEPHVPDSDRARIEHLSDRFERVWLRFGFMETPNVNRALVACRRQGLDFEGMKTSFFLGRRKLVSNPDIGMPGWQDRIFILMSRLAADPSDFYHLPRGRVVEMGAQVAV</sequence>
<keyword evidence="18" id="KW-1185">Reference proteome</keyword>
<feature type="transmembrane region" description="Helical" evidence="13">
    <location>
        <begin position="353"/>
        <end position="371"/>
    </location>
</feature>
<dbReference type="GO" id="GO:0015293">
    <property type="term" value="F:symporter activity"/>
    <property type="evidence" value="ECO:0007669"/>
    <property type="project" value="UniProtKB-UniRule"/>
</dbReference>
<dbReference type="OrthoDB" id="9805577at2"/>
<gene>
    <name evidence="13" type="primary">kup</name>
    <name evidence="17" type="ORF">E7681_16920</name>
</gene>
<dbReference type="Proteomes" id="UP000306113">
    <property type="component" value="Unassembled WGS sequence"/>
</dbReference>
<feature type="transmembrane region" description="Helical" evidence="13">
    <location>
        <begin position="185"/>
        <end position="206"/>
    </location>
</feature>
<dbReference type="Pfam" id="PF22776">
    <property type="entry name" value="K_trans_C"/>
    <property type="match status" value="1"/>
</dbReference>
<feature type="domain" description="K+ potassium transporter integral membrane" evidence="15">
    <location>
        <begin position="31"/>
        <end position="479"/>
    </location>
</feature>
<evidence type="ECO:0000259" key="16">
    <source>
        <dbReference type="Pfam" id="PF22776"/>
    </source>
</evidence>
<evidence type="ECO:0000313" key="17">
    <source>
        <dbReference type="EMBL" id="THD71795.1"/>
    </source>
</evidence>
<evidence type="ECO:0000256" key="4">
    <source>
        <dbReference type="ARBA" id="ARBA00022475"/>
    </source>
</evidence>
<evidence type="ECO:0000313" key="18">
    <source>
        <dbReference type="Proteomes" id="UP000306113"/>
    </source>
</evidence>
<feature type="transmembrane region" description="Helical" evidence="13">
    <location>
        <begin position="439"/>
        <end position="459"/>
    </location>
</feature>
<keyword evidence="7 13" id="KW-0812">Transmembrane</keyword>
<dbReference type="EMBL" id="SSMD01000010">
    <property type="protein sequence ID" value="THD71795.1"/>
    <property type="molecule type" value="Genomic_DNA"/>
</dbReference>
<feature type="transmembrane region" description="Helical" evidence="13">
    <location>
        <begin position="154"/>
        <end position="173"/>
    </location>
</feature>
<dbReference type="AlphaFoldDB" id="A0A4S3M6N5"/>
<keyword evidence="5" id="KW-0997">Cell inner membrane</keyword>
<dbReference type="PANTHER" id="PTHR30540">
    <property type="entry name" value="OSMOTIC STRESS POTASSIUM TRANSPORTER"/>
    <property type="match status" value="1"/>
</dbReference>
<keyword evidence="8 13" id="KW-0769">Symport</keyword>
<feature type="transmembrane region" description="Helical" evidence="13">
    <location>
        <begin position="301"/>
        <end position="325"/>
    </location>
</feature>
<reference evidence="17 18" key="1">
    <citation type="submission" date="2019-04" db="EMBL/GenBank/DDBJ databases">
        <title>Draft genome sequence of Youngimonas vesicularis.</title>
        <authorList>
            <person name="Hameed A."/>
        </authorList>
    </citation>
    <scope>NUCLEOTIDE SEQUENCE [LARGE SCALE GENOMIC DNA]</scope>
    <source>
        <strain evidence="17 18">CC-AMW-E</strain>
    </source>
</reference>